<accession>A0AAD7XVE7</accession>
<organism evidence="1 2">
    <name type="scientific">Lichtheimia ornata</name>
    <dbReference type="NCBI Taxonomy" id="688661"/>
    <lineage>
        <taxon>Eukaryota</taxon>
        <taxon>Fungi</taxon>
        <taxon>Fungi incertae sedis</taxon>
        <taxon>Mucoromycota</taxon>
        <taxon>Mucoromycotina</taxon>
        <taxon>Mucoromycetes</taxon>
        <taxon>Mucorales</taxon>
        <taxon>Lichtheimiaceae</taxon>
        <taxon>Lichtheimia</taxon>
    </lineage>
</organism>
<dbReference type="PANTHER" id="PTHR46579">
    <property type="entry name" value="F5/8 TYPE C DOMAIN-CONTAINING PROTEIN-RELATED"/>
    <property type="match status" value="1"/>
</dbReference>
<proteinExistence type="predicted"/>
<name>A0AAD7XVE7_9FUNG</name>
<dbReference type="PANTHER" id="PTHR46579:SF2">
    <property type="entry name" value="C2H2-TYPE DOMAIN-CONTAINING PROTEIN"/>
    <property type="match status" value="1"/>
</dbReference>
<gene>
    <name evidence="1" type="ORF">O0I10_012870</name>
</gene>
<dbReference type="AlphaFoldDB" id="A0AAD7XVE7"/>
<keyword evidence="2" id="KW-1185">Reference proteome</keyword>
<evidence type="ECO:0000313" key="1">
    <source>
        <dbReference type="EMBL" id="KAJ8651562.1"/>
    </source>
</evidence>
<dbReference type="Proteomes" id="UP001234581">
    <property type="component" value="Unassembled WGS sequence"/>
</dbReference>
<reference evidence="1 2" key="1">
    <citation type="submission" date="2023-03" db="EMBL/GenBank/DDBJ databases">
        <title>Genome sequence of Lichtheimia ornata CBS 291.66.</title>
        <authorList>
            <person name="Mohabir J.T."/>
            <person name="Shea T.P."/>
            <person name="Kurbessoian T."/>
            <person name="Berby B."/>
            <person name="Fontaine J."/>
            <person name="Livny J."/>
            <person name="Gnirke A."/>
            <person name="Stajich J.E."/>
            <person name="Cuomo C.A."/>
        </authorList>
    </citation>
    <scope>NUCLEOTIDE SEQUENCE [LARGE SCALE GENOMIC DNA]</scope>
    <source>
        <strain evidence="1">CBS 291.66</strain>
    </source>
</reference>
<evidence type="ECO:0000313" key="2">
    <source>
        <dbReference type="Proteomes" id="UP001234581"/>
    </source>
</evidence>
<dbReference type="RefSeq" id="XP_058336476.1">
    <property type="nucleotide sequence ID" value="XM_058492755.1"/>
</dbReference>
<dbReference type="EMBL" id="JARTCD010000169">
    <property type="protein sequence ID" value="KAJ8651562.1"/>
    <property type="molecule type" value="Genomic_DNA"/>
</dbReference>
<comment type="caution">
    <text evidence="1">The sequence shown here is derived from an EMBL/GenBank/DDBJ whole genome shotgun (WGS) entry which is preliminary data.</text>
</comment>
<protein>
    <submittedName>
        <fullName evidence="1">Uncharacterized protein</fullName>
    </submittedName>
</protein>
<sequence>MHNLYSGTAKRSCNLWKAVYEEGFNKPLLSNDAFLGMVESTDDIVLPLGYDIPKGKIKSGCAGFKSAEWRTWVVALSPILLKGRLLGDHWKVHLLFVGANRILAKPSLSIDEINEGHKKLQQFCMLYERLYGPDEITPNMHLHMHLRETMLDFGPMYAFWLFGFERFNGILKAIDTNGKDGLEITMMRHFLQKHHAGDYLHTMIANLERHPFLKSVIMALVLSLYTASSEPQDNDDELFNLNEFNRFSENPMLVDAVLGYEALPPSLITSIQLSDKHWVDNLVVVIPLPCKTVG</sequence>
<dbReference type="GeneID" id="83220202"/>